<evidence type="ECO:0000313" key="3">
    <source>
        <dbReference type="EMBL" id="EST47348.1"/>
    </source>
</evidence>
<dbReference type="EMBL" id="KI546063">
    <property type="protein sequence ID" value="EST46795.1"/>
    <property type="molecule type" value="Genomic_DNA"/>
</dbReference>
<feature type="region of interest" description="Disordered" evidence="1">
    <location>
        <begin position="53"/>
        <end position="73"/>
    </location>
</feature>
<evidence type="ECO:0000313" key="2">
    <source>
        <dbReference type="EMBL" id="EST46795.1"/>
    </source>
</evidence>
<name>V6LSW3_9EUKA</name>
<proteinExistence type="predicted"/>
<gene>
    <name evidence="3" type="ORF">SS50377_fx065</name>
    <name evidence="2" type="ORF">SS50377_jh050</name>
</gene>
<evidence type="ECO:0000256" key="1">
    <source>
        <dbReference type="SAM" id="MobiDB-lite"/>
    </source>
</evidence>
<dbReference type="AlphaFoldDB" id="V6LSW3"/>
<organism evidence="3">
    <name type="scientific">Spironucleus salmonicida</name>
    <dbReference type="NCBI Taxonomy" id="348837"/>
    <lineage>
        <taxon>Eukaryota</taxon>
        <taxon>Metamonada</taxon>
        <taxon>Diplomonadida</taxon>
        <taxon>Hexamitidae</taxon>
        <taxon>Hexamitinae</taxon>
        <taxon>Spironucleus</taxon>
    </lineage>
</organism>
<protein>
    <submittedName>
        <fullName evidence="3">Uncharacterized protein</fullName>
    </submittedName>
</protein>
<dbReference type="EMBL" id="KI546042">
    <property type="protein sequence ID" value="EST47348.1"/>
    <property type="molecule type" value="Genomic_DNA"/>
</dbReference>
<sequence length="87" mass="9350">MNASGHAFAQRVSAIMADSQPIVSSDALTAIRTPKLPARQEYAISREPLVRGVPVLDPSQEPISDHDGTDSDQTVALITRAKRLAQI</sequence>
<reference evidence="3" key="1">
    <citation type="journal article" date="2014" name="PLoS Genet.">
        <title>The Genome of Spironucleus salmonicida Highlights a Fish Pathogen Adapted to Fluctuating Environments.</title>
        <authorList>
            <person name="Xu F."/>
            <person name="Jerlstrom-Hultqvist J."/>
            <person name="Einarsson E."/>
            <person name="Astvaldsson A."/>
            <person name="Svard S.G."/>
            <person name="Andersson J.O."/>
        </authorList>
    </citation>
    <scope>NUCLEOTIDE SEQUENCE</scope>
</reference>
<accession>V6LSW3</accession>